<dbReference type="Proteomes" id="UP000256805">
    <property type="component" value="Unassembled WGS sequence"/>
</dbReference>
<name>A0A375JAQ9_9BURK</name>
<accession>A0A375JAQ9</accession>
<protein>
    <submittedName>
        <fullName evidence="1">Uncharacterized protein</fullName>
    </submittedName>
</protein>
<gene>
    <name evidence="1" type="ORF">CBM2634_P170004</name>
</gene>
<sequence>MMAPVRVPQPAHIDAWRGVGKKTGLPPIGEAPHQTGRAFNSAENRVRGFDKLLFTRHRTGPIENHYLNAADFAPGLKQQLTVKAQQFGPSS</sequence>
<dbReference type="EMBL" id="OVTA01000059">
    <property type="protein sequence ID" value="SPS02188.1"/>
    <property type="molecule type" value="Genomic_DNA"/>
</dbReference>
<proteinExistence type="predicted"/>
<evidence type="ECO:0000313" key="2">
    <source>
        <dbReference type="Proteomes" id="UP000256805"/>
    </source>
</evidence>
<evidence type="ECO:0000313" key="1">
    <source>
        <dbReference type="EMBL" id="SPS02188.1"/>
    </source>
</evidence>
<organism evidence="1 2">
    <name type="scientific">Cupriavidus taiwanensis</name>
    <dbReference type="NCBI Taxonomy" id="164546"/>
    <lineage>
        <taxon>Bacteria</taxon>
        <taxon>Pseudomonadati</taxon>
        <taxon>Pseudomonadota</taxon>
        <taxon>Betaproteobacteria</taxon>
        <taxon>Burkholderiales</taxon>
        <taxon>Burkholderiaceae</taxon>
        <taxon>Cupriavidus</taxon>
    </lineage>
</organism>
<reference evidence="1 2" key="1">
    <citation type="submission" date="2018-01" db="EMBL/GenBank/DDBJ databases">
        <authorList>
            <person name="Gaut B.S."/>
            <person name="Morton B.R."/>
            <person name="Clegg M.T."/>
            <person name="Duvall M.R."/>
        </authorList>
    </citation>
    <scope>NUCLEOTIDE SEQUENCE [LARGE SCALE GENOMIC DNA]</scope>
    <source>
        <strain evidence="1">Cupriavidus taiwanensis cmp 52</strain>
    </source>
</reference>
<dbReference type="AlphaFoldDB" id="A0A375JAQ9"/>